<dbReference type="AlphaFoldDB" id="M7CD93"/>
<dbReference type="Gene3D" id="1.10.287.3160">
    <property type="match status" value="1"/>
</dbReference>
<organism evidence="1 2">
    <name type="scientific">Chelonia mydas</name>
    <name type="common">Green sea-turtle</name>
    <name type="synonym">Chelonia agassizi</name>
    <dbReference type="NCBI Taxonomy" id="8469"/>
    <lineage>
        <taxon>Eukaryota</taxon>
        <taxon>Metazoa</taxon>
        <taxon>Chordata</taxon>
        <taxon>Craniata</taxon>
        <taxon>Vertebrata</taxon>
        <taxon>Euteleostomi</taxon>
        <taxon>Archelosauria</taxon>
        <taxon>Testudinata</taxon>
        <taxon>Testudines</taxon>
        <taxon>Cryptodira</taxon>
        <taxon>Durocryptodira</taxon>
        <taxon>Americhelydia</taxon>
        <taxon>Chelonioidea</taxon>
        <taxon>Cheloniidae</taxon>
        <taxon>Chelonia</taxon>
    </lineage>
</organism>
<dbReference type="Proteomes" id="UP000031443">
    <property type="component" value="Unassembled WGS sequence"/>
</dbReference>
<accession>M7CD93</accession>
<sequence length="212" mass="23710">MVEEVERKYFVPSKAYEYLFTHPQPGTLVVEAANQKERQGQQGSTPKSKEAISLVGRFILRGGSRFTLPTSRYSFNSWNMLSKFQELLLRDSHSEFAAVLEEGKVIVRTSLQASLDSVDSAACMMATAVAMRRSSGLQVLGLPHKVQQTIQELPLDCLGLFSEQTDTRLHSLKHSWATLKSLGLNTPGLQRKQFKLQPPLASASPIQDYNRK</sequence>
<gene>
    <name evidence="1" type="ORF">UY3_04056</name>
</gene>
<evidence type="ECO:0000313" key="1">
    <source>
        <dbReference type="EMBL" id="EMP38737.1"/>
    </source>
</evidence>
<dbReference type="EMBL" id="KB518693">
    <property type="protein sequence ID" value="EMP38737.1"/>
    <property type="molecule type" value="Genomic_DNA"/>
</dbReference>
<reference evidence="2" key="1">
    <citation type="journal article" date="2013" name="Nat. Genet.">
        <title>The draft genomes of soft-shell turtle and green sea turtle yield insights into the development and evolution of the turtle-specific body plan.</title>
        <authorList>
            <person name="Wang Z."/>
            <person name="Pascual-Anaya J."/>
            <person name="Zadissa A."/>
            <person name="Li W."/>
            <person name="Niimura Y."/>
            <person name="Huang Z."/>
            <person name="Li C."/>
            <person name="White S."/>
            <person name="Xiong Z."/>
            <person name="Fang D."/>
            <person name="Wang B."/>
            <person name="Ming Y."/>
            <person name="Chen Y."/>
            <person name="Zheng Y."/>
            <person name="Kuraku S."/>
            <person name="Pignatelli M."/>
            <person name="Herrero J."/>
            <person name="Beal K."/>
            <person name="Nozawa M."/>
            <person name="Li Q."/>
            <person name="Wang J."/>
            <person name="Zhang H."/>
            <person name="Yu L."/>
            <person name="Shigenobu S."/>
            <person name="Wang J."/>
            <person name="Liu J."/>
            <person name="Flicek P."/>
            <person name="Searle S."/>
            <person name="Wang J."/>
            <person name="Kuratani S."/>
            <person name="Yin Y."/>
            <person name="Aken B."/>
            <person name="Zhang G."/>
            <person name="Irie N."/>
        </authorList>
    </citation>
    <scope>NUCLEOTIDE SEQUENCE [LARGE SCALE GENOMIC DNA]</scope>
</reference>
<protein>
    <submittedName>
        <fullName evidence="1">Uncharacterized protein</fullName>
    </submittedName>
</protein>
<name>M7CD93_CHEMY</name>
<evidence type="ECO:0000313" key="2">
    <source>
        <dbReference type="Proteomes" id="UP000031443"/>
    </source>
</evidence>
<proteinExistence type="predicted"/>
<keyword evidence="2" id="KW-1185">Reference proteome</keyword>